<dbReference type="Proteomes" id="UP000828390">
    <property type="component" value="Unassembled WGS sequence"/>
</dbReference>
<keyword evidence="2" id="KW-1185">Reference proteome</keyword>
<protein>
    <submittedName>
        <fullName evidence="1">Uncharacterized protein</fullName>
    </submittedName>
</protein>
<evidence type="ECO:0000313" key="2">
    <source>
        <dbReference type="Proteomes" id="UP000828390"/>
    </source>
</evidence>
<name>A0A9D4D790_DREPO</name>
<proteinExistence type="predicted"/>
<reference evidence="1" key="2">
    <citation type="submission" date="2020-11" db="EMBL/GenBank/DDBJ databases">
        <authorList>
            <person name="McCartney M.A."/>
            <person name="Auch B."/>
            <person name="Kono T."/>
            <person name="Mallez S."/>
            <person name="Becker A."/>
            <person name="Gohl D.M."/>
            <person name="Silverstein K.A.T."/>
            <person name="Koren S."/>
            <person name="Bechman K.B."/>
            <person name="Herman A."/>
            <person name="Abrahante J.E."/>
            <person name="Garbe J."/>
        </authorList>
    </citation>
    <scope>NUCLEOTIDE SEQUENCE</scope>
    <source>
        <strain evidence="1">Duluth1</strain>
        <tissue evidence="1">Whole animal</tissue>
    </source>
</reference>
<evidence type="ECO:0000313" key="1">
    <source>
        <dbReference type="EMBL" id="KAH3738528.1"/>
    </source>
</evidence>
<comment type="caution">
    <text evidence="1">The sequence shown here is derived from an EMBL/GenBank/DDBJ whole genome shotgun (WGS) entry which is preliminary data.</text>
</comment>
<gene>
    <name evidence="1" type="ORF">DPMN_045165</name>
</gene>
<dbReference type="AlphaFoldDB" id="A0A9D4D790"/>
<accession>A0A9D4D790</accession>
<reference evidence="1" key="1">
    <citation type="journal article" date="2019" name="bioRxiv">
        <title>The Genome of the Zebra Mussel, Dreissena polymorpha: A Resource for Invasive Species Research.</title>
        <authorList>
            <person name="McCartney M.A."/>
            <person name="Auch B."/>
            <person name="Kono T."/>
            <person name="Mallez S."/>
            <person name="Zhang Y."/>
            <person name="Obille A."/>
            <person name="Becker A."/>
            <person name="Abrahante J.E."/>
            <person name="Garbe J."/>
            <person name="Badalamenti J.P."/>
            <person name="Herman A."/>
            <person name="Mangelson H."/>
            <person name="Liachko I."/>
            <person name="Sullivan S."/>
            <person name="Sone E.D."/>
            <person name="Koren S."/>
            <person name="Silverstein K.A.T."/>
            <person name="Beckman K.B."/>
            <person name="Gohl D.M."/>
        </authorList>
    </citation>
    <scope>NUCLEOTIDE SEQUENCE</scope>
    <source>
        <strain evidence="1">Duluth1</strain>
        <tissue evidence="1">Whole animal</tissue>
    </source>
</reference>
<dbReference type="EMBL" id="JAIWYP010000011">
    <property type="protein sequence ID" value="KAH3738528.1"/>
    <property type="molecule type" value="Genomic_DNA"/>
</dbReference>
<organism evidence="1 2">
    <name type="scientific">Dreissena polymorpha</name>
    <name type="common">Zebra mussel</name>
    <name type="synonym">Mytilus polymorpha</name>
    <dbReference type="NCBI Taxonomy" id="45954"/>
    <lineage>
        <taxon>Eukaryota</taxon>
        <taxon>Metazoa</taxon>
        <taxon>Spiralia</taxon>
        <taxon>Lophotrochozoa</taxon>
        <taxon>Mollusca</taxon>
        <taxon>Bivalvia</taxon>
        <taxon>Autobranchia</taxon>
        <taxon>Heteroconchia</taxon>
        <taxon>Euheterodonta</taxon>
        <taxon>Imparidentia</taxon>
        <taxon>Neoheterodontei</taxon>
        <taxon>Myida</taxon>
        <taxon>Dreissenoidea</taxon>
        <taxon>Dreissenidae</taxon>
        <taxon>Dreissena</taxon>
    </lineage>
</organism>
<sequence>MVSLYSYLPQTQTHMPSAWFPCTATYLKPKLIRPQHGFPVQLPTSNPNSYALSMVSLYSYLPQTQTHMPSAWFPCTATYLKPKLIRPQHGFPVQLPTSNPNSYALNMVSLYSYLPQT</sequence>